<protein>
    <submittedName>
        <fullName evidence="2 3">Lipase</fullName>
    </submittedName>
</protein>
<proteinExistence type="predicted"/>
<dbReference type="Proteomes" id="UP000283568">
    <property type="component" value="Unassembled WGS sequence"/>
</dbReference>
<reference evidence="3 5" key="2">
    <citation type="submission" date="2018-09" db="EMBL/GenBank/DDBJ databases">
        <title>Genomic Encyclopedia of Archaeal and Bacterial Type Strains, Phase II (KMG-II): from individual species to whole genera.</title>
        <authorList>
            <person name="Goeker M."/>
        </authorList>
    </citation>
    <scope>NUCLEOTIDE SEQUENCE [LARGE SCALE GENOMIC DNA]</scope>
    <source>
        <strain evidence="3 5">DSM 16337</strain>
    </source>
</reference>
<evidence type="ECO:0000313" key="3">
    <source>
        <dbReference type="EMBL" id="RKE92794.1"/>
    </source>
</evidence>
<name>A0A2D0IP74_9GAMM</name>
<accession>A0A2D0IP74</accession>
<feature type="domain" description="SGNH hydrolase-type esterase" evidence="1">
    <location>
        <begin position="16"/>
        <end position="206"/>
    </location>
</feature>
<gene>
    <name evidence="3" type="ORF">BDE27_0455</name>
    <name evidence="2" type="ORF">Xehl_02602</name>
</gene>
<dbReference type="Pfam" id="PF13472">
    <property type="entry name" value="Lipase_GDSL_2"/>
    <property type="match status" value="1"/>
</dbReference>
<dbReference type="CDD" id="cd00229">
    <property type="entry name" value="SGNH_hydrolase"/>
    <property type="match status" value="1"/>
</dbReference>
<comment type="caution">
    <text evidence="2">The sequence shown here is derived from an EMBL/GenBank/DDBJ whole genome shotgun (WGS) entry which is preliminary data.</text>
</comment>
<dbReference type="InterPro" id="IPR013830">
    <property type="entry name" value="SGNH_hydro"/>
</dbReference>
<dbReference type="RefSeq" id="WP_099132688.1">
    <property type="nucleotide sequence ID" value="NZ_CAWNOJ010000024.1"/>
</dbReference>
<dbReference type="SUPFAM" id="SSF52266">
    <property type="entry name" value="SGNH hydrolase"/>
    <property type="match status" value="1"/>
</dbReference>
<dbReference type="GO" id="GO:0016788">
    <property type="term" value="F:hydrolase activity, acting on ester bonds"/>
    <property type="evidence" value="ECO:0007669"/>
    <property type="project" value="UniProtKB-ARBA"/>
</dbReference>
<dbReference type="EMBL" id="NIBT01000013">
    <property type="protein sequence ID" value="PHM23602.1"/>
    <property type="molecule type" value="Genomic_DNA"/>
</dbReference>
<organism evidence="2 4">
    <name type="scientific">Xenorhabdus ehlersii</name>
    <dbReference type="NCBI Taxonomy" id="290111"/>
    <lineage>
        <taxon>Bacteria</taxon>
        <taxon>Pseudomonadati</taxon>
        <taxon>Pseudomonadota</taxon>
        <taxon>Gammaproteobacteria</taxon>
        <taxon>Enterobacterales</taxon>
        <taxon>Morganellaceae</taxon>
        <taxon>Xenorhabdus</taxon>
    </lineage>
</organism>
<evidence type="ECO:0000313" key="5">
    <source>
        <dbReference type="Proteomes" id="UP000283568"/>
    </source>
</evidence>
<dbReference type="Proteomes" id="UP000225605">
    <property type="component" value="Unassembled WGS sequence"/>
</dbReference>
<dbReference type="Gene3D" id="3.40.50.1110">
    <property type="entry name" value="SGNH hydrolase"/>
    <property type="match status" value="1"/>
</dbReference>
<reference evidence="2 4" key="1">
    <citation type="journal article" date="2017" name="Nat. Microbiol.">
        <title>Natural product diversity associated with the nematode symbionts Photorhabdus and Xenorhabdus.</title>
        <authorList>
            <person name="Tobias N.J."/>
            <person name="Wolff H."/>
            <person name="Djahanschiri B."/>
            <person name="Grundmann F."/>
            <person name="Kronenwerth M."/>
            <person name="Shi Y.M."/>
            <person name="Simonyi S."/>
            <person name="Grun P."/>
            <person name="Shapiro-Ilan D."/>
            <person name="Pidot S.J."/>
            <person name="Stinear T.P."/>
            <person name="Ebersberger I."/>
            <person name="Bode H.B."/>
        </authorList>
    </citation>
    <scope>NUCLEOTIDE SEQUENCE [LARGE SCALE GENOMIC DNA]</scope>
    <source>
        <strain evidence="2 4">DSM 16337</strain>
    </source>
</reference>
<dbReference type="AlphaFoldDB" id="A0A2D0IP74"/>
<dbReference type="EMBL" id="RAQI01000001">
    <property type="protein sequence ID" value="RKE92794.1"/>
    <property type="molecule type" value="Genomic_DNA"/>
</dbReference>
<keyword evidence="5" id="KW-1185">Reference proteome</keyword>
<dbReference type="InterPro" id="IPR036514">
    <property type="entry name" value="SGNH_hydro_sf"/>
</dbReference>
<evidence type="ECO:0000313" key="2">
    <source>
        <dbReference type="EMBL" id="PHM23602.1"/>
    </source>
</evidence>
<evidence type="ECO:0000259" key="1">
    <source>
        <dbReference type="Pfam" id="PF13472"/>
    </source>
</evidence>
<sequence length="219" mass="24197">MTYIQSHLAGQVWFSLGDSITERGWYQPIVTEILGLREFVNYGIGGTCIAQKDKDDSSAMCLRYKEMGNNSDIITIWGGVNDFGYDFGSHGGIEIGDSKEEKTPLTFIGAMHLLLAGVTKQYPLSRIGFIITTPLSIKRGMNEKNLKGYYLSDYCNVCREVCERYSIPYLDLLKNSGFNEGNIDIMTSNSSGTVSDGLHPSKTGMAKIAPKIANFMLSI</sequence>
<dbReference type="OrthoDB" id="9777593at2"/>
<evidence type="ECO:0000313" key="4">
    <source>
        <dbReference type="Proteomes" id="UP000225605"/>
    </source>
</evidence>